<evidence type="ECO:0000256" key="4">
    <source>
        <dbReference type="ARBA" id="ARBA00012720"/>
    </source>
</evidence>
<dbReference type="InterPro" id="IPR029398">
    <property type="entry name" value="PolB_thumb"/>
</dbReference>
<dbReference type="EC" id="2.7.7.7" evidence="3"/>
<evidence type="ECO:0000256" key="13">
    <source>
        <dbReference type="ARBA" id="ARBA00022932"/>
    </source>
</evidence>
<dbReference type="SUPFAM" id="SSF81301">
    <property type="entry name" value="Nucleotidyltransferase"/>
    <property type="match status" value="1"/>
</dbReference>
<feature type="domain" description="DNA-directed DNA polymerase X" evidence="24">
    <location>
        <begin position="3"/>
        <end position="316"/>
    </location>
</feature>
<dbReference type="FunFam" id="3.20.20.140:FF:000047">
    <property type="entry name" value="PHP domain-containing protein"/>
    <property type="match status" value="1"/>
</dbReference>
<comment type="catalytic activity">
    <reaction evidence="21">
        <text>DNA(n) + a 2'-deoxyribonucleoside 5'-triphosphate = DNA(n+1) + diphosphate</text>
        <dbReference type="Rhea" id="RHEA:22508"/>
        <dbReference type="Rhea" id="RHEA-COMP:17339"/>
        <dbReference type="Rhea" id="RHEA-COMP:17340"/>
        <dbReference type="ChEBI" id="CHEBI:33019"/>
        <dbReference type="ChEBI" id="CHEBI:61560"/>
        <dbReference type="ChEBI" id="CHEBI:173112"/>
        <dbReference type="EC" id="2.7.7.7"/>
    </reaction>
</comment>
<dbReference type="PANTHER" id="PTHR36928:SF1">
    <property type="entry name" value="PHOSPHATASE YCDX-RELATED"/>
    <property type="match status" value="1"/>
</dbReference>
<keyword evidence="11" id="KW-0227">DNA damage</keyword>
<comment type="cofactor">
    <cofactor evidence="1">
        <name>Mg(2+)</name>
        <dbReference type="ChEBI" id="CHEBI:18420"/>
    </cofactor>
</comment>
<dbReference type="EMBL" id="FOUB01000003">
    <property type="protein sequence ID" value="SFL70899.1"/>
    <property type="molecule type" value="Genomic_DNA"/>
</dbReference>
<dbReference type="Gene3D" id="3.20.20.140">
    <property type="entry name" value="Metal-dependent hydrolases"/>
    <property type="match status" value="1"/>
</dbReference>
<evidence type="ECO:0000256" key="19">
    <source>
        <dbReference type="ARBA" id="ARBA00044678"/>
    </source>
</evidence>
<dbReference type="InterPro" id="IPR003141">
    <property type="entry name" value="Pol/His_phosphatase_N"/>
</dbReference>
<dbReference type="Proteomes" id="UP000183287">
    <property type="component" value="Unassembled WGS sequence"/>
</dbReference>
<evidence type="ECO:0000256" key="1">
    <source>
        <dbReference type="ARBA" id="ARBA00001946"/>
    </source>
</evidence>
<dbReference type="OrthoDB" id="9808747at2"/>
<evidence type="ECO:0000259" key="22">
    <source>
        <dbReference type="SMART" id="SM00278"/>
    </source>
</evidence>
<dbReference type="GO" id="GO:0140078">
    <property type="term" value="F:class I DNA-(apurinic or apyrimidinic site) endonuclease activity"/>
    <property type="evidence" value="ECO:0007669"/>
    <property type="project" value="UniProtKB-EC"/>
</dbReference>
<evidence type="ECO:0000256" key="11">
    <source>
        <dbReference type="ARBA" id="ARBA00022763"/>
    </source>
</evidence>
<name>A0A1I4JWE6_9PROT</name>
<comment type="catalytic activity">
    <reaction evidence="19">
        <text>a 5'-end 2'-deoxyribose-2'-deoxyribonucleotide-DNA = (2E,4S)-4-hydroxypenten-2-al-5-phosphate + a 5'-end 5'-phospho-2'-deoxyribonucleoside-DNA + H(+)</text>
        <dbReference type="Rhea" id="RHEA:76255"/>
        <dbReference type="Rhea" id="RHEA-COMP:13180"/>
        <dbReference type="Rhea" id="RHEA-COMP:18657"/>
        <dbReference type="ChEBI" id="CHEBI:15378"/>
        <dbReference type="ChEBI" id="CHEBI:136412"/>
        <dbReference type="ChEBI" id="CHEBI:195194"/>
        <dbReference type="ChEBI" id="CHEBI:195195"/>
    </reaction>
</comment>
<dbReference type="InterPro" id="IPR050243">
    <property type="entry name" value="PHP_phosphatase"/>
</dbReference>
<keyword evidence="7" id="KW-0237">DNA synthesis</keyword>
<evidence type="ECO:0000313" key="26">
    <source>
        <dbReference type="Proteomes" id="UP000183287"/>
    </source>
</evidence>
<evidence type="ECO:0000256" key="20">
    <source>
        <dbReference type="ARBA" id="ARBA00045548"/>
    </source>
</evidence>
<dbReference type="Gene3D" id="3.30.460.10">
    <property type="entry name" value="Beta Polymerase, domain 2"/>
    <property type="match status" value="1"/>
</dbReference>
<evidence type="ECO:0000256" key="15">
    <source>
        <dbReference type="ARBA" id="ARBA00023204"/>
    </source>
</evidence>
<dbReference type="InterPro" id="IPR010996">
    <property type="entry name" value="HHH_MUS81"/>
</dbReference>
<dbReference type="InterPro" id="IPR037160">
    <property type="entry name" value="DNA_Pol_thumb_sf"/>
</dbReference>
<evidence type="ECO:0000256" key="5">
    <source>
        <dbReference type="ARBA" id="ARBA00020020"/>
    </source>
</evidence>
<dbReference type="GO" id="GO:0005829">
    <property type="term" value="C:cytosol"/>
    <property type="evidence" value="ECO:0007669"/>
    <property type="project" value="TreeGrafter"/>
</dbReference>
<dbReference type="InterPro" id="IPR002054">
    <property type="entry name" value="DNA-dir_DNA_pol_X"/>
</dbReference>
<dbReference type="InterPro" id="IPR027421">
    <property type="entry name" value="DNA_pol_lamdba_lyase_dom_sf"/>
</dbReference>
<dbReference type="SUPFAM" id="SSF89550">
    <property type="entry name" value="PHP domain-like"/>
    <property type="match status" value="1"/>
</dbReference>
<evidence type="ECO:0000256" key="17">
    <source>
        <dbReference type="ARBA" id="ARBA00035726"/>
    </source>
</evidence>
<dbReference type="SMART" id="SM00481">
    <property type="entry name" value="POLIIIAc"/>
    <property type="match status" value="1"/>
</dbReference>
<dbReference type="CDD" id="cd07436">
    <property type="entry name" value="PHP_PolX"/>
    <property type="match status" value="1"/>
</dbReference>
<dbReference type="Gene3D" id="1.10.150.110">
    <property type="entry name" value="DNA polymerase beta, N-terminal domain-like"/>
    <property type="match status" value="1"/>
</dbReference>
<dbReference type="GO" id="GO:0003887">
    <property type="term" value="F:DNA-directed DNA polymerase activity"/>
    <property type="evidence" value="ECO:0007669"/>
    <property type="project" value="UniProtKB-KW"/>
</dbReference>
<dbReference type="SUPFAM" id="SSF47802">
    <property type="entry name" value="DNA polymerase beta, N-terminal domain-like"/>
    <property type="match status" value="1"/>
</dbReference>
<evidence type="ECO:0000259" key="23">
    <source>
        <dbReference type="SMART" id="SM00481"/>
    </source>
</evidence>
<dbReference type="SUPFAM" id="SSF158702">
    <property type="entry name" value="Sec63 N-terminal domain-like"/>
    <property type="match status" value="1"/>
</dbReference>
<dbReference type="InterPro" id="IPR043519">
    <property type="entry name" value="NT_sf"/>
</dbReference>
<dbReference type="AlphaFoldDB" id="A0A1I4JWE6"/>
<dbReference type="InterPro" id="IPR028207">
    <property type="entry name" value="DNA_pol_B_palm_palm"/>
</dbReference>
<dbReference type="Pfam" id="PF14792">
    <property type="entry name" value="DNA_pol_B_palm"/>
    <property type="match status" value="1"/>
</dbReference>
<dbReference type="InterPro" id="IPR003583">
    <property type="entry name" value="Hlx-hairpin-Hlx_DNA-bd_motif"/>
</dbReference>
<dbReference type="GO" id="GO:0008270">
    <property type="term" value="F:zinc ion binding"/>
    <property type="evidence" value="ECO:0007669"/>
    <property type="project" value="TreeGrafter"/>
</dbReference>
<dbReference type="PRINTS" id="PR00870">
    <property type="entry name" value="DNAPOLXBETA"/>
</dbReference>
<dbReference type="NCBIfam" id="NF006375">
    <property type="entry name" value="PRK08609.1"/>
    <property type="match status" value="1"/>
</dbReference>
<proteinExistence type="predicted"/>
<feature type="domain" description="Polymerase/histidinol phosphatase N-terminal" evidence="23">
    <location>
        <begin position="340"/>
        <end position="419"/>
    </location>
</feature>
<dbReference type="SMART" id="SM00483">
    <property type="entry name" value="POLXc"/>
    <property type="match status" value="1"/>
</dbReference>
<evidence type="ECO:0000256" key="6">
    <source>
        <dbReference type="ARBA" id="ARBA00022481"/>
    </source>
</evidence>
<dbReference type="CDD" id="cd00141">
    <property type="entry name" value="NT_POLXc"/>
    <property type="match status" value="1"/>
</dbReference>
<evidence type="ECO:0000256" key="8">
    <source>
        <dbReference type="ARBA" id="ARBA00022679"/>
    </source>
</evidence>
<accession>A0A1I4JWE6</accession>
<keyword evidence="13" id="KW-0239">DNA-directed DNA polymerase</keyword>
<gene>
    <name evidence="25" type="ORF">SAMN05421863_10037</name>
</gene>
<dbReference type="InterPro" id="IPR002008">
    <property type="entry name" value="DNA_pol_X_beta-like"/>
</dbReference>
<dbReference type="InterPro" id="IPR004013">
    <property type="entry name" value="PHP_dom"/>
</dbReference>
<keyword evidence="9" id="KW-0548">Nucleotidyltransferase</keyword>
<evidence type="ECO:0000313" key="25">
    <source>
        <dbReference type="EMBL" id="SFL70899.1"/>
    </source>
</evidence>
<comment type="function">
    <text evidence="20">Repair polymerase that plays a key role in base-excision repair. During this process, the damaged base is excised by specific DNA glycosylases, the DNA backbone is nicked at the abasic site by an apurinic/apyrimidic (AP) endonuclease, and POLB removes 5'-deoxyribose-phosphate from the preincised AP site acting as a 5'-deoxyribose-phosphate lyase (5'-dRP lyase); through its DNA polymerase activity, it adds one nucleotide to the 3' end of the arising single-nucleotide gap. Conducts 'gap-filling' DNA synthesis in a stepwise distributive fashion rather than in a processive fashion as for other DNA polymerases. It is also able to cleave sugar-phosphate bonds 3' to an intact AP site, acting as an AP lyase.</text>
</comment>
<dbReference type="Pfam" id="PF14716">
    <property type="entry name" value="HHH_8"/>
    <property type="match status" value="1"/>
</dbReference>
<keyword evidence="8" id="KW-0808">Transferase</keyword>
<dbReference type="RefSeq" id="WP_074903134.1">
    <property type="nucleotide sequence ID" value="NZ_FOUB01000003.1"/>
</dbReference>
<evidence type="ECO:0000256" key="10">
    <source>
        <dbReference type="ARBA" id="ARBA00022705"/>
    </source>
</evidence>
<evidence type="ECO:0000256" key="12">
    <source>
        <dbReference type="ARBA" id="ARBA00022843"/>
    </source>
</evidence>
<evidence type="ECO:0000256" key="2">
    <source>
        <dbReference type="ARBA" id="ARBA00004496"/>
    </source>
</evidence>
<feature type="domain" description="Helix-hairpin-helix DNA-binding motif class 1" evidence="22">
    <location>
        <begin position="129"/>
        <end position="148"/>
    </location>
</feature>
<evidence type="ECO:0000256" key="21">
    <source>
        <dbReference type="ARBA" id="ARBA00049244"/>
    </source>
</evidence>
<dbReference type="Pfam" id="PF14520">
    <property type="entry name" value="HHH_5"/>
    <property type="match status" value="1"/>
</dbReference>
<feature type="domain" description="Helix-hairpin-helix DNA-binding motif class 1" evidence="22">
    <location>
        <begin position="54"/>
        <end position="73"/>
    </location>
</feature>
<evidence type="ECO:0000256" key="7">
    <source>
        <dbReference type="ARBA" id="ARBA00022634"/>
    </source>
</evidence>
<keyword evidence="26" id="KW-1185">Reference proteome</keyword>
<evidence type="ECO:0000259" key="24">
    <source>
        <dbReference type="SMART" id="SM00483"/>
    </source>
</evidence>
<evidence type="ECO:0000256" key="3">
    <source>
        <dbReference type="ARBA" id="ARBA00012417"/>
    </source>
</evidence>
<comment type="subcellular location">
    <subcellularLocation>
        <location evidence="2">Cytoplasm</location>
    </subcellularLocation>
</comment>
<dbReference type="SMART" id="SM00278">
    <property type="entry name" value="HhH1"/>
    <property type="match status" value="3"/>
</dbReference>
<keyword evidence="12" id="KW-0832">Ubl conjugation</keyword>
<keyword evidence="10" id="KW-0235">DNA replication</keyword>
<dbReference type="PIRSF" id="PIRSF005047">
    <property type="entry name" value="UCP005047_YshC"/>
    <property type="match status" value="1"/>
</dbReference>
<keyword evidence="15" id="KW-0234">DNA repair</keyword>
<protein>
    <recommendedName>
        <fullName evidence="5">DNA polymerase beta</fullName>
        <ecNumber evidence="3">2.7.7.7</ecNumber>
        <ecNumber evidence="4">4.2.99.18</ecNumber>
    </recommendedName>
    <alternativeName>
        <fullName evidence="16">5'-deoxyribose-phosphate lyase</fullName>
    </alternativeName>
    <alternativeName>
        <fullName evidence="17">AP lyase</fullName>
    </alternativeName>
</protein>
<evidence type="ECO:0000256" key="16">
    <source>
        <dbReference type="ARBA" id="ARBA00035717"/>
    </source>
</evidence>
<dbReference type="InterPro" id="IPR016195">
    <property type="entry name" value="Pol/histidinol_Pase-like"/>
</dbReference>
<sequence>MPIHNADIAAIFEEIADLLEIENNNVFRVRAYRNASRYLQEMGKDVRTMVQKGEDLTSLPGIGEDLANKIQEIVETGHCSVLDKLHKQLPSTITELLKIPGLGPKRVKTLYHELDIHTMEQLQRAVRDHRIQSLAGFGEKTEMRIADALAIHAGSISRFKLATAAQYAEPLIAWLSTISGVQQAIIAGSYRRAKETVGDIDILITATQNSPIMASFCSYDDITEVLSHGPTRSSVILKCKLQVDARVVEHESYGAALHYFTGSKAHNIAIRRLGQERGLKINEYGVFKGQRRIAGETEESVYQSVGLPFIPPELREDRGEIEAARSGHLPKLIELGDLKGDLHAHSKASDGRATLKEMASAAQKCGFEYLAITEHSRRLTVAHGLDPVQLTKQIDEIDRINQQLTGITLLKGIEVDILEDGSLDLPDSILARLDLVVGAVHSRFELSRAKQTERILKAMDHPHFTLLAHPSGRLIARRKPYDVDMLRIIRKAKERGCYLELNAHPERLDLLDIYCQAAKDEGVLISINSDAHSVLDFHNLRFGIGQARRGWLEKQNVLNTRSLQELKPILKRTM</sequence>
<comment type="catalytic activity">
    <reaction evidence="18">
        <text>2'-deoxyribonucleotide-(2'-deoxyribose 5'-phosphate)-2'-deoxyribonucleotide-DNA = a 3'-end 2'-deoxyribonucleotide-(2,3-dehydro-2,3-deoxyribose 5'-phosphate)-DNA + a 5'-end 5'-phospho-2'-deoxyribonucleoside-DNA + H(+)</text>
        <dbReference type="Rhea" id="RHEA:66592"/>
        <dbReference type="Rhea" id="RHEA-COMP:13180"/>
        <dbReference type="Rhea" id="RHEA-COMP:16897"/>
        <dbReference type="Rhea" id="RHEA-COMP:17067"/>
        <dbReference type="ChEBI" id="CHEBI:15378"/>
        <dbReference type="ChEBI" id="CHEBI:136412"/>
        <dbReference type="ChEBI" id="CHEBI:157695"/>
        <dbReference type="ChEBI" id="CHEBI:167181"/>
        <dbReference type="EC" id="4.2.99.18"/>
    </reaction>
</comment>
<feature type="domain" description="Helix-hairpin-helix DNA-binding motif class 1" evidence="22">
    <location>
        <begin position="94"/>
        <end position="113"/>
    </location>
</feature>
<evidence type="ECO:0000256" key="14">
    <source>
        <dbReference type="ARBA" id="ARBA00023053"/>
    </source>
</evidence>
<dbReference type="Gene3D" id="1.10.150.20">
    <property type="entry name" value="5' to 3' exonuclease, C-terminal subdomain"/>
    <property type="match status" value="1"/>
</dbReference>
<keyword evidence="6" id="KW-0488">Methylation</keyword>
<dbReference type="Pfam" id="PF14791">
    <property type="entry name" value="DNA_pol_B_thumb"/>
    <property type="match status" value="1"/>
</dbReference>
<organism evidence="25 26">
    <name type="scientific">Nitrosomonas communis</name>
    <dbReference type="NCBI Taxonomy" id="44574"/>
    <lineage>
        <taxon>Bacteria</taxon>
        <taxon>Pseudomonadati</taxon>
        <taxon>Pseudomonadota</taxon>
        <taxon>Betaproteobacteria</taxon>
        <taxon>Nitrosomonadales</taxon>
        <taxon>Nitrosomonadaceae</taxon>
        <taxon>Nitrosomonas</taxon>
    </lineage>
</organism>
<evidence type="ECO:0000256" key="9">
    <source>
        <dbReference type="ARBA" id="ARBA00022695"/>
    </source>
</evidence>
<evidence type="ECO:0000256" key="18">
    <source>
        <dbReference type="ARBA" id="ARBA00044632"/>
    </source>
</evidence>
<keyword evidence="14" id="KW-0915">Sodium</keyword>
<dbReference type="Gene3D" id="3.30.210.10">
    <property type="entry name" value="DNA polymerase, thumb domain"/>
    <property type="match status" value="1"/>
</dbReference>
<dbReference type="STRING" id="44574.AAW31_10045"/>
<dbReference type="EC" id="4.2.99.18" evidence="4"/>
<dbReference type="InterPro" id="IPR047967">
    <property type="entry name" value="PolX_PHP"/>
</dbReference>
<dbReference type="GO" id="GO:0003677">
    <property type="term" value="F:DNA binding"/>
    <property type="evidence" value="ECO:0007669"/>
    <property type="project" value="InterPro"/>
</dbReference>
<reference evidence="26" key="1">
    <citation type="submission" date="2016-10" db="EMBL/GenBank/DDBJ databases">
        <authorList>
            <person name="Varghese N."/>
            <person name="Submissions S."/>
        </authorList>
    </citation>
    <scope>NUCLEOTIDE SEQUENCE [LARGE SCALE GENOMIC DNA]</scope>
    <source>
        <strain evidence="26">Nm44</strain>
    </source>
</reference>
<dbReference type="PANTHER" id="PTHR36928">
    <property type="entry name" value="PHOSPHATASE YCDX-RELATED"/>
    <property type="match status" value="1"/>
</dbReference>
<dbReference type="InterPro" id="IPR022311">
    <property type="entry name" value="PolX-like"/>
</dbReference>
<dbReference type="GO" id="GO:0042578">
    <property type="term" value="F:phosphoric ester hydrolase activity"/>
    <property type="evidence" value="ECO:0007669"/>
    <property type="project" value="TreeGrafter"/>
</dbReference>
<dbReference type="GO" id="GO:0006281">
    <property type="term" value="P:DNA repair"/>
    <property type="evidence" value="ECO:0007669"/>
    <property type="project" value="UniProtKB-KW"/>
</dbReference>
<dbReference type="Pfam" id="PF02811">
    <property type="entry name" value="PHP"/>
    <property type="match status" value="1"/>
</dbReference>